<dbReference type="RefSeq" id="XP_060670690.1">
    <property type="nucleotide sequence ID" value="XM_060814707.1"/>
</dbReference>
<evidence type="ECO:0000313" key="7">
    <source>
        <dbReference type="Proteomes" id="UP001652623"/>
    </source>
</evidence>
<dbReference type="Pfam" id="PF22754">
    <property type="entry name" value="bHLH-TF_ACT-like_plant"/>
    <property type="match status" value="1"/>
</dbReference>
<evidence type="ECO:0000259" key="6">
    <source>
        <dbReference type="PROSITE" id="PS50888"/>
    </source>
</evidence>
<keyword evidence="2" id="KW-0805">Transcription regulation</keyword>
<proteinExistence type="predicted"/>
<evidence type="ECO:0000256" key="1">
    <source>
        <dbReference type="ARBA" id="ARBA00004123"/>
    </source>
</evidence>
<reference evidence="8" key="1">
    <citation type="submission" date="2025-08" db="UniProtKB">
        <authorList>
            <consortium name="RefSeq"/>
        </authorList>
    </citation>
    <scope>IDENTIFICATION</scope>
    <source>
        <tissue evidence="8">Seedling</tissue>
    </source>
</reference>
<keyword evidence="4" id="KW-0539">Nucleus</keyword>
<dbReference type="InterPro" id="IPR054502">
    <property type="entry name" value="bHLH-TF_ACT-like_plant"/>
</dbReference>
<dbReference type="Pfam" id="PF00010">
    <property type="entry name" value="HLH"/>
    <property type="match status" value="1"/>
</dbReference>
<dbReference type="InterPro" id="IPR036638">
    <property type="entry name" value="HLH_DNA-bd_sf"/>
</dbReference>
<organism evidence="7 8">
    <name type="scientific">Ziziphus jujuba</name>
    <name type="common">Chinese jujube</name>
    <name type="synonym">Ziziphus sativa</name>
    <dbReference type="NCBI Taxonomy" id="326968"/>
    <lineage>
        <taxon>Eukaryota</taxon>
        <taxon>Viridiplantae</taxon>
        <taxon>Streptophyta</taxon>
        <taxon>Embryophyta</taxon>
        <taxon>Tracheophyta</taxon>
        <taxon>Spermatophyta</taxon>
        <taxon>Magnoliopsida</taxon>
        <taxon>eudicotyledons</taxon>
        <taxon>Gunneridae</taxon>
        <taxon>Pentapetalae</taxon>
        <taxon>rosids</taxon>
        <taxon>fabids</taxon>
        <taxon>Rosales</taxon>
        <taxon>Rhamnaceae</taxon>
        <taxon>Paliureae</taxon>
        <taxon>Ziziphus</taxon>
    </lineage>
</organism>
<evidence type="ECO:0000256" key="2">
    <source>
        <dbReference type="ARBA" id="ARBA00023015"/>
    </source>
</evidence>
<evidence type="ECO:0000313" key="8">
    <source>
        <dbReference type="RefSeq" id="XP_060670690.1"/>
    </source>
</evidence>
<dbReference type="PANTHER" id="PTHR31945">
    <property type="entry name" value="TRANSCRIPTION FACTOR SCREAM2-RELATED"/>
    <property type="match status" value="1"/>
</dbReference>
<feature type="domain" description="BHLH" evidence="6">
    <location>
        <begin position="26"/>
        <end position="75"/>
    </location>
</feature>
<dbReference type="PANTHER" id="PTHR31945:SF20">
    <property type="entry name" value="TRANSCRIPTION FACTOR DYT1"/>
    <property type="match status" value="1"/>
</dbReference>
<dbReference type="SUPFAM" id="SSF47459">
    <property type="entry name" value="HLH, helix-loop-helix DNA-binding domain"/>
    <property type="match status" value="1"/>
</dbReference>
<feature type="compositionally biased region" description="Basic and acidic residues" evidence="5">
    <location>
        <begin position="20"/>
        <end position="34"/>
    </location>
</feature>
<feature type="region of interest" description="Disordered" evidence="5">
    <location>
        <begin position="1"/>
        <end position="36"/>
    </location>
</feature>
<dbReference type="Proteomes" id="UP001652623">
    <property type="component" value="Chromosome 1"/>
</dbReference>
<name>A0ABM4A1S8_ZIZJJ</name>
<keyword evidence="7" id="KW-1185">Reference proteome</keyword>
<accession>A0ABM4A1S8</accession>
<evidence type="ECO:0000256" key="5">
    <source>
        <dbReference type="SAM" id="MobiDB-lite"/>
    </source>
</evidence>
<dbReference type="Gene3D" id="4.10.280.10">
    <property type="entry name" value="Helix-loop-helix DNA-binding domain"/>
    <property type="match status" value="1"/>
</dbReference>
<keyword evidence="3" id="KW-0804">Transcription</keyword>
<dbReference type="InterPro" id="IPR051358">
    <property type="entry name" value="TF_AMS/ICE1/BHLH6-like"/>
</dbReference>
<evidence type="ECO:0000256" key="4">
    <source>
        <dbReference type="ARBA" id="ARBA00023242"/>
    </source>
</evidence>
<comment type="subcellular location">
    <subcellularLocation>
        <location evidence="1">Nucleus</location>
    </subcellularLocation>
</comment>
<dbReference type="GeneID" id="107421559"/>
<gene>
    <name evidence="8" type="primary">LOC107421559</name>
</gene>
<protein>
    <submittedName>
        <fullName evidence="8">Transcription factor DYT1</fullName>
    </submittedName>
</protein>
<evidence type="ECO:0000256" key="3">
    <source>
        <dbReference type="ARBA" id="ARBA00023163"/>
    </source>
</evidence>
<sequence>MDELSIDRNGSNGGRMGRRRLNEDTEFKSKNLHAERRRRQKLRDRLLKLRALVPIITNMNKATIIEDAITYIEELQQTVDTLTNQLSDNKSSFEEGADPTKEEIHVAEGMKKFGIQEEVNVSRICENKLWIKMVFEKKRGRLIKLLEAMSTLGLELTDTAVTTSKGAMLVTSCVEGFCCEKLALEEAKKLLLQIINGI</sequence>
<dbReference type="SMART" id="SM00353">
    <property type="entry name" value="HLH"/>
    <property type="match status" value="1"/>
</dbReference>
<dbReference type="PROSITE" id="PS50888">
    <property type="entry name" value="BHLH"/>
    <property type="match status" value="1"/>
</dbReference>
<dbReference type="InterPro" id="IPR011598">
    <property type="entry name" value="bHLH_dom"/>
</dbReference>